<accession>A0A0C2W1M8</accession>
<protein>
    <submittedName>
        <fullName evidence="2">Uncharacterized protein</fullName>
    </submittedName>
</protein>
<keyword evidence="1" id="KW-0812">Transmembrane</keyword>
<keyword evidence="1" id="KW-0472">Membrane</keyword>
<keyword evidence="3" id="KW-1185">Reference proteome</keyword>
<feature type="transmembrane region" description="Helical" evidence="1">
    <location>
        <begin position="153"/>
        <end position="171"/>
    </location>
</feature>
<proteinExistence type="predicted"/>
<evidence type="ECO:0000313" key="2">
    <source>
        <dbReference type="EMBL" id="KIM20433.1"/>
    </source>
</evidence>
<evidence type="ECO:0000256" key="1">
    <source>
        <dbReference type="SAM" id="Phobius"/>
    </source>
</evidence>
<evidence type="ECO:0000313" key="3">
    <source>
        <dbReference type="Proteomes" id="UP000054097"/>
    </source>
</evidence>
<dbReference type="Proteomes" id="UP000054097">
    <property type="component" value="Unassembled WGS sequence"/>
</dbReference>
<feature type="transmembrane region" description="Helical" evidence="1">
    <location>
        <begin position="30"/>
        <end position="49"/>
    </location>
</feature>
<reference evidence="3" key="2">
    <citation type="submission" date="2015-01" db="EMBL/GenBank/DDBJ databases">
        <title>Evolutionary Origins and Diversification of the Mycorrhizal Mutualists.</title>
        <authorList>
            <consortium name="DOE Joint Genome Institute"/>
            <consortium name="Mycorrhizal Genomics Consortium"/>
            <person name="Kohler A."/>
            <person name="Kuo A."/>
            <person name="Nagy L.G."/>
            <person name="Floudas D."/>
            <person name="Copeland A."/>
            <person name="Barry K.W."/>
            <person name="Cichocki N."/>
            <person name="Veneault-Fourrey C."/>
            <person name="LaButti K."/>
            <person name="Lindquist E.A."/>
            <person name="Lipzen A."/>
            <person name="Lundell T."/>
            <person name="Morin E."/>
            <person name="Murat C."/>
            <person name="Riley R."/>
            <person name="Ohm R."/>
            <person name="Sun H."/>
            <person name="Tunlid A."/>
            <person name="Henrissat B."/>
            <person name="Grigoriev I.V."/>
            <person name="Hibbett D.S."/>
            <person name="Martin F."/>
        </authorList>
    </citation>
    <scope>NUCLEOTIDE SEQUENCE [LARGE SCALE GENOMIC DNA]</scope>
    <source>
        <strain evidence="3">MAFF 305830</strain>
    </source>
</reference>
<gene>
    <name evidence="2" type="ORF">M408DRAFT_333976</name>
</gene>
<organism evidence="2 3">
    <name type="scientific">Serendipita vermifera MAFF 305830</name>
    <dbReference type="NCBI Taxonomy" id="933852"/>
    <lineage>
        <taxon>Eukaryota</taxon>
        <taxon>Fungi</taxon>
        <taxon>Dikarya</taxon>
        <taxon>Basidiomycota</taxon>
        <taxon>Agaricomycotina</taxon>
        <taxon>Agaricomycetes</taxon>
        <taxon>Sebacinales</taxon>
        <taxon>Serendipitaceae</taxon>
        <taxon>Serendipita</taxon>
    </lineage>
</organism>
<keyword evidence="1" id="KW-1133">Transmembrane helix</keyword>
<sequence length="230" mass="24651">MSAQSYAEAGMRQPLLPSAKQESSANPGRTFAYAICSVPAMLLSLVLLVSFQLVYIAFIASLHMITGHIILSLGFDAYREFPLLDSAQIGVRSTFVLYPIAKTIIAVSSSVVRAYNNLEELNSPYARNAPHEEDRDPSPSVFFLSLHVLRHPGLASLFGGTVGAVGSIVLLKYGYTVMDPLHAVGAGFSGGAMVAPGIRYAETALARLVPQTAEAPLPAPRRGNEGTYRR</sequence>
<feature type="transmembrane region" description="Helical" evidence="1">
    <location>
        <begin position="55"/>
        <end position="75"/>
    </location>
</feature>
<dbReference type="HOGENOM" id="CLU_1205392_0_0_1"/>
<name>A0A0C2W1M8_SERVB</name>
<dbReference type="AlphaFoldDB" id="A0A0C2W1M8"/>
<dbReference type="EMBL" id="KN824434">
    <property type="protein sequence ID" value="KIM20433.1"/>
    <property type="molecule type" value="Genomic_DNA"/>
</dbReference>
<reference evidence="2 3" key="1">
    <citation type="submission" date="2014-04" db="EMBL/GenBank/DDBJ databases">
        <authorList>
            <consortium name="DOE Joint Genome Institute"/>
            <person name="Kuo A."/>
            <person name="Zuccaro A."/>
            <person name="Kohler A."/>
            <person name="Nagy L.G."/>
            <person name="Floudas D."/>
            <person name="Copeland A."/>
            <person name="Barry K.W."/>
            <person name="Cichocki N."/>
            <person name="Veneault-Fourrey C."/>
            <person name="LaButti K."/>
            <person name="Lindquist E.A."/>
            <person name="Lipzen A."/>
            <person name="Lundell T."/>
            <person name="Morin E."/>
            <person name="Murat C."/>
            <person name="Sun H."/>
            <person name="Tunlid A."/>
            <person name="Henrissat B."/>
            <person name="Grigoriev I.V."/>
            <person name="Hibbett D.S."/>
            <person name="Martin F."/>
            <person name="Nordberg H.P."/>
            <person name="Cantor M.N."/>
            <person name="Hua S.X."/>
        </authorList>
    </citation>
    <scope>NUCLEOTIDE SEQUENCE [LARGE SCALE GENOMIC DNA]</scope>
    <source>
        <strain evidence="2 3">MAFF 305830</strain>
    </source>
</reference>